<evidence type="ECO:0000313" key="9">
    <source>
        <dbReference type="EMBL" id="AZR72451.1"/>
    </source>
</evidence>
<feature type="transmembrane region" description="Helical" evidence="7">
    <location>
        <begin position="286"/>
        <end position="305"/>
    </location>
</feature>
<evidence type="ECO:0000256" key="2">
    <source>
        <dbReference type="ARBA" id="ARBA00022448"/>
    </source>
</evidence>
<dbReference type="AlphaFoldDB" id="A0A3Q9HPB6"/>
<evidence type="ECO:0000259" key="8">
    <source>
        <dbReference type="PROSITE" id="PS50850"/>
    </source>
</evidence>
<dbReference type="PANTHER" id="PTHR43266:SF2">
    <property type="entry name" value="MAJOR FACILITATOR SUPERFAMILY (MFS) PROFILE DOMAIN-CONTAINING PROTEIN"/>
    <property type="match status" value="1"/>
</dbReference>
<dbReference type="PRINTS" id="PR01988">
    <property type="entry name" value="EXPORTERBACE"/>
</dbReference>
<evidence type="ECO:0000256" key="1">
    <source>
        <dbReference type="ARBA" id="ARBA00004651"/>
    </source>
</evidence>
<dbReference type="InterPro" id="IPR020846">
    <property type="entry name" value="MFS_dom"/>
</dbReference>
<name>A0A3Q9HPB6_9FIRM</name>
<feature type="transmembrane region" description="Helical" evidence="7">
    <location>
        <begin position="261"/>
        <end position="279"/>
    </location>
</feature>
<keyword evidence="2" id="KW-0813">Transport</keyword>
<feature type="transmembrane region" description="Helical" evidence="7">
    <location>
        <begin position="348"/>
        <end position="371"/>
    </location>
</feature>
<dbReference type="Proteomes" id="UP000267250">
    <property type="component" value="Chromosome"/>
</dbReference>
<feature type="transmembrane region" description="Helical" evidence="7">
    <location>
        <begin position="160"/>
        <end position="186"/>
    </location>
</feature>
<feature type="transmembrane region" description="Helical" evidence="7">
    <location>
        <begin position="311"/>
        <end position="336"/>
    </location>
</feature>
<feature type="transmembrane region" description="Helical" evidence="7">
    <location>
        <begin position="228"/>
        <end position="249"/>
    </location>
</feature>
<keyword evidence="3" id="KW-1003">Cell membrane</keyword>
<keyword evidence="5 7" id="KW-1133">Transmembrane helix</keyword>
<evidence type="ECO:0000313" key="10">
    <source>
        <dbReference type="Proteomes" id="UP000267250"/>
    </source>
</evidence>
<feature type="domain" description="Major facilitator superfamily (MFS) profile" evidence="8">
    <location>
        <begin position="14"/>
        <end position="398"/>
    </location>
</feature>
<evidence type="ECO:0000256" key="5">
    <source>
        <dbReference type="ARBA" id="ARBA00022989"/>
    </source>
</evidence>
<keyword evidence="10" id="KW-1185">Reference proteome</keyword>
<dbReference type="OrthoDB" id="9763297at2"/>
<accession>A0A3Q9HPB6</accession>
<dbReference type="EMBL" id="CP016379">
    <property type="protein sequence ID" value="AZR72451.1"/>
    <property type="molecule type" value="Genomic_DNA"/>
</dbReference>
<dbReference type="CDD" id="cd06173">
    <property type="entry name" value="MFS_MefA_like"/>
    <property type="match status" value="1"/>
</dbReference>
<dbReference type="InterPro" id="IPR022324">
    <property type="entry name" value="Bacilysin_exporter_BacE_put"/>
</dbReference>
<evidence type="ECO:0000256" key="7">
    <source>
        <dbReference type="SAM" id="Phobius"/>
    </source>
</evidence>
<dbReference type="InterPro" id="IPR011701">
    <property type="entry name" value="MFS"/>
</dbReference>
<organism evidence="9 10">
    <name type="scientific">Anoxybacter fermentans</name>
    <dbReference type="NCBI Taxonomy" id="1323375"/>
    <lineage>
        <taxon>Bacteria</taxon>
        <taxon>Bacillati</taxon>
        <taxon>Bacillota</taxon>
        <taxon>Clostridia</taxon>
        <taxon>Halanaerobiales</taxon>
        <taxon>Anoxybacter</taxon>
    </lineage>
</organism>
<feature type="transmembrane region" description="Helical" evidence="7">
    <location>
        <begin position="377"/>
        <end position="394"/>
    </location>
</feature>
<dbReference type="KEGG" id="aft:BBF96_03055"/>
<feature type="transmembrane region" description="Helical" evidence="7">
    <location>
        <begin position="93"/>
        <end position="118"/>
    </location>
</feature>
<reference evidence="9 10" key="1">
    <citation type="submission" date="2016-07" db="EMBL/GenBank/DDBJ databases">
        <title>Genome and transcriptome analysis of iron-reducing fermentative bacteria Anoxybacter fermentans.</title>
        <authorList>
            <person name="Zeng X."/>
            <person name="Shao Z."/>
        </authorList>
    </citation>
    <scope>NUCLEOTIDE SEQUENCE [LARGE SCALE GENOMIC DNA]</scope>
    <source>
        <strain evidence="9 10">DY22613</strain>
    </source>
</reference>
<evidence type="ECO:0000256" key="6">
    <source>
        <dbReference type="ARBA" id="ARBA00023136"/>
    </source>
</evidence>
<dbReference type="GO" id="GO:0022857">
    <property type="term" value="F:transmembrane transporter activity"/>
    <property type="evidence" value="ECO:0007669"/>
    <property type="project" value="InterPro"/>
</dbReference>
<evidence type="ECO:0000256" key="4">
    <source>
        <dbReference type="ARBA" id="ARBA00022692"/>
    </source>
</evidence>
<dbReference type="SUPFAM" id="SSF103473">
    <property type="entry name" value="MFS general substrate transporter"/>
    <property type="match status" value="1"/>
</dbReference>
<dbReference type="PROSITE" id="PS50850">
    <property type="entry name" value="MFS"/>
    <property type="match status" value="1"/>
</dbReference>
<dbReference type="Pfam" id="PF07690">
    <property type="entry name" value="MFS_1"/>
    <property type="match status" value="1"/>
</dbReference>
<keyword evidence="6 7" id="KW-0472">Membrane</keyword>
<evidence type="ECO:0000256" key="3">
    <source>
        <dbReference type="ARBA" id="ARBA00022475"/>
    </source>
</evidence>
<sequence length="406" mass="45524">MKNVKWLVILKNKNLTNYILSKFISELGNGLHGTAIMLFIYSLSKSGIVVSKVLIAYSLPFIILSPFTGIVVDRFKRKKILIVSDLLRVPLVALIPYCTSMYQILILTFLISCISSFYRPAESALLPNIVSKDELLNANSLLTLARSIPNFIIGASLGGIILSTFGSLAVFLFDAFTYLVSAFFILRIKVNETHTREVQHNNILQINLLLQNFKEGLKYIGDNYSLKTIISLMTFIAFLNSGLNTVLVIFSERIIKSSVSYGFFIASNGIGGILGAFLVKNFKIKNSLHIMVPAFAMGGVIDVLFSINRNIVIGMVLYVLSGFINTAMSIVFITFIQNYTKDQLRGRIFSVINALYSFFPIIAMGLAGYIAEVSNVLFIYYFAGFSKIFIYIYFNKSKKRRIKIME</sequence>
<keyword evidence="4 7" id="KW-0812">Transmembrane</keyword>
<gene>
    <name evidence="9" type="ORF">BBF96_03055</name>
</gene>
<dbReference type="RefSeq" id="WP_127015781.1">
    <property type="nucleotide sequence ID" value="NZ_CP016379.1"/>
</dbReference>
<proteinExistence type="predicted"/>
<dbReference type="InterPro" id="IPR036259">
    <property type="entry name" value="MFS_trans_sf"/>
</dbReference>
<dbReference type="PANTHER" id="PTHR43266">
    <property type="entry name" value="MACROLIDE-EFFLUX PROTEIN"/>
    <property type="match status" value="1"/>
</dbReference>
<comment type="subcellular location">
    <subcellularLocation>
        <location evidence="1">Cell membrane</location>
        <topology evidence="1">Multi-pass membrane protein</topology>
    </subcellularLocation>
</comment>
<protein>
    <recommendedName>
        <fullName evidence="8">Major facilitator superfamily (MFS) profile domain-containing protein</fullName>
    </recommendedName>
</protein>
<feature type="transmembrane region" description="Helical" evidence="7">
    <location>
        <begin position="20"/>
        <end position="41"/>
    </location>
</feature>
<dbReference type="GO" id="GO:0005886">
    <property type="term" value="C:plasma membrane"/>
    <property type="evidence" value="ECO:0007669"/>
    <property type="project" value="UniProtKB-SubCell"/>
</dbReference>
<dbReference type="Gene3D" id="1.20.1250.20">
    <property type="entry name" value="MFS general substrate transporter like domains"/>
    <property type="match status" value="1"/>
</dbReference>
<feature type="transmembrane region" description="Helical" evidence="7">
    <location>
        <begin position="53"/>
        <end position="72"/>
    </location>
</feature>